<organism evidence="2 3">
    <name type="scientific">Elysia crispata</name>
    <name type="common">lettuce slug</name>
    <dbReference type="NCBI Taxonomy" id="231223"/>
    <lineage>
        <taxon>Eukaryota</taxon>
        <taxon>Metazoa</taxon>
        <taxon>Spiralia</taxon>
        <taxon>Lophotrochozoa</taxon>
        <taxon>Mollusca</taxon>
        <taxon>Gastropoda</taxon>
        <taxon>Heterobranchia</taxon>
        <taxon>Euthyneura</taxon>
        <taxon>Panpulmonata</taxon>
        <taxon>Sacoglossa</taxon>
        <taxon>Placobranchoidea</taxon>
        <taxon>Plakobranchidae</taxon>
        <taxon>Elysia</taxon>
    </lineage>
</organism>
<accession>A0AAE0Y5Z5</accession>
<comment type="caution">
    <text evidence="2">The sequence shown here is derived from an EMBL/GenBank/DDBJ whole genome shotgun (WGS) entry which is preliminary data.</text>
</comment>
<reference evidence="2" key="1">
    <citation type="journal article" date="2023" name="G3 (Bethesda)">
        <title>A reference genome for the long-term kleptoplast-retaining sea slug Elysia crispata morphotype clarki.</title>
        <authorList>
            <person name="Eastman K.E."/>
            <person name="Pendleton A.L."/>
            <person name="Shaikh M.A."/>
            <person name="Suttiyut T."/>
            <person name="Ogas R."/>
            <person name="Tomko P."/>
            <person name="Gavelis G."/>
            <person name="Widhalm J.R."/>
            <person name="Wisecaver J.H."/>
        </authorList>
    </citation>
    <scope>NUCLEOTIDE SEQUENCE</scope>
    <source>
        <strain evidence="2">ECLA1</strain>
    </source>
</reference>
<name>A0AAE0Y5Z5_9GAST</name>
<dbReference type="EMBL" id="JAWDGP010006866">
    <property type="protein sequence ID" value="KAK3734040.1"/>
    <property type="molecule type" value="Genomic_DNA"/>
</dbReference>
<evidence type="ECO:0000313" key="3">
    <source>
        <dbReference type="Proteomes" id="UP001283361"/>
    </source>
</evidence>
<keyword evidence="3" id="KW-1185">Reference proteome</keyword>
<dbReference type="AlphaFoldDB" id="A0AAE0Y5Z5"/>
<sequence>MPRIDPRSRNGPTIPKMSNRPNSRGLYWDCPSLQQREGTSWTACCRHCSGLVMTHSHAHVMSTIAKHFSPVAFEQAERTQYILHKIINGGSGAPDIIKIDPQAKGHNCLVND</sequence>
<gene>
    <name evidence="2" type="ORF">RRG08_004424</name>
</gene>
<protein>
    <submittedName>
        <fullName evidence="2">Uncharacterized protein</fullName>
    </submittedName>
</protein>
<evidence type="ECO:0000313" key="2">
    <source>
        <dbReference type="EMBL" id="KAK3734040.1"/>
    </source>
</evidence>
<evidence type="ECO:0000256" key="1">
    <source>
        <dbReference type="SAM" id="MobiDB-lite"/>
    </source>
</evidence>
<feature type="region of interest" description="Disordered" evidence="1">
    <location>
        <begin position="1"/>
        <end position="23"/>
    </location>
</feature>
<dbReference type="Proteomes" id="UP001283361">
    <property type="component" value="Unassembled WGS sequence"/>
</dbReference>
<proteinExistence type="predicted"/>